<dbReference type="PRINTS" id="PR00351">
    <property type="entry name" value="OM20RECEPTOR"/>
</dbReference>
<dbReference type="EMBL" id="CP034206">
    <property type="protein sequence ID" value="QBZ58827.1"/>
    <property type="molecule type" value="Genomic_DNA"/>
</dbReference>
<dbReference type="GO" id="GO:0030943">
    <property type="term" value="F:mitochondrion targeting sequence binding"/>
    <property type="evidence" value="ECO:0007669"/>
    <property type="project" value="TreeGrafter"/>
</dbReference>
<dbReference type="GO" id="GO:0006886">
    <property type="term" value="P:intracellular protein transport"/>
    <property type="evidence" value="ECO:0007669"/>
    <property type="project" value="InterPro"/>
</dbReference>
<keyword evidence="3" id="KW-0813">Transport</keyword>
<keyword evidence="6" id="KW-0653">Protein transport</keyword>
<evidence type="ECO:0000313" key="12">
    <source>
        <dbReference type="Proteomes" id="UP000294847"/>
    </source>
</evidence>
<keyword evidence="9 10" id="KW-0472">Membrane</keyword>
<dbReference type="PANTHER" id="PTHR12430:SF0">
    <property type="entry name" value="TRANSLOCASE OF OUTER MITOCHONDRIAL MEMBRANE 20"/>
    <property type="match status" value="1"/>
</dbReference>
<accession>A0A4P7N7Z6</accession>
<dbReference type="Proteomes" id="UP000294847">
    <property type="component" value="Chromosome 3"/>
</dbReference>
<evidence type="ECO:0000256" key="10">
    <source>
        <dbReference type="PIRNR" id="PIRNR037707"/>
    </source>
</evidence>
<dbReference type="GO" id="GO:0005742">
    <property type="term" value="C:mitochondrial outer membrane translocase complex"/>
    <property type="evidence" value="ECO:0007669"/>
    <property type="project" value="UniProtKB-UniRule"/>
</dbReference>
<gene>
    <name evidence="11" type="ORF">PoMZ_03785</name>
</gene>
<evidence type="ECO:0000256" key="7">
    <source>
        <dbReference type="ARBA" id="ARBA00022989"/>
    </source>
</evidence>
<evidence type="ECO:0000256" key="3">
    <source>
        <dbReference type="ARBA" id="ARBA00022448"/>
    </source>
</evidence>
<dbReference type="GO" id="GO:0016031">
    <property type="term" value="P:tRNA import into mitochondrion"/>
    <property type="evidence" value="ECO:0007669"/>
    <property type="project" value="TreeGrafter"/>
</dbReference>
<organism evidence="11 12">
    <name type="scientific">Pyricularia oryzae</name>
    <name type="common">Rice blast fungus</name>
    <name type="synonym">Magnaporthe oryzae</name>
    <dbReference type="NCBI Taxonomy" id="318829"/>
    <lineage>
        <taxon>Eukaryota</taxon>
        <taxon>Fungi</taxon>
        <taxon>Dikarya</taxon>
        <taxon>Ascomycota</taxon>
        <taxon>Pezizomycotina</taxon>
        <taxon>Sordariomycetes</taxon>
        <taxon>Sordariomycetidae</taxon>
        <taxon>Magnaporthales</taxon>
        <taxon>Pyriculariaceae</taxon>
        <taxon>Pyricularia</taxon>
    </lineage>
</organism>
<proteinExistence type="inferred from homology"/>
<keyword evidence="7" id="KW-1133">Transmembrane helix</keyword>
<protein>
    <submittedName>
        <fullName evidence="11">Uncharacterized protein</fullName>
    </submittedName>
</protein>
<evidence type="ECO:0000256" key="2">
    <source>
        <dbReference type="ARBA" id="ARBA00005792"/>
    </source>
</evidence>
<name>A0A4P7N7Z6_PYROR</name>
<comment type="subcellular location">
    <subcellularLocation>
        <location evidence="1">Mitochondrion outer membrane</location>
        <topology evidence="1">Single-pass membrane protein</topology>
    </subcellularLocation>
</comment>
<evidence type="ECO:0000256" key="4">
    <source>
        <dbReference type="ARBA" id="ARBA00022692"/>
    </source>
</evidence>
<dbReference type="GO" id="GO:0008320">
    <property type="term" value="F:protein transmembrane transporter activity"/>
    <property type="evidence" value="ECO:0007669"/>
    <property type="project" value="TreeGrafter"/>
</dbReference>
<dbReference type="PANTHER" id="PTHR12430">
    <property type="entry name" value="MITOCHONDRIAL IMPORT RECEPTOR SUBUNIT TOM20"/>
    <property type="match status" value="1"/>
</dbReference>
<keyword evidence="8 10" id="KW-0496">Mitochondrion</keyword>
<dbReference type="GO" id="GO:0030150">
    <property type="term" value="P:protein import into mitochondrial matrix"/>
    <property type="evidence" value="ECO:0007669"/>
    <property type="project" value="TreeGrafter"/>
</dbReference>
<dbReference type="GO" id="GO:0006605">
    <property type="term" value="P:protein targeting"/>
    <property type="evidence" value="ECO:0007669"/>
    <property type="project" value="InterPro"/>
</dbReference>
<dbReference type="InterPro" id="IPR002056">
    <property type="entry name" value="MAS20"/>
</dbReference>
<evidence type="ECO:0000256" key="5">
    <source>
        <dbReference type="ARBA" id="ARBA00022787"/>
    </source>
</evidence>
<sequence length="188" mass="20500">MQQNTMIWTASAAALATGLLAYAVYFDHQRRTSSEFRRQLRRNERKQARVEKDGAEAAEGQRLELIRQAVDDIKLAGFPTGVEEKEQFFNEQVTIGEALANDPTKTIECALHFYCALKVYPSPGDLIPIYNSIVAKPTLDVLAEMIAYDKDLKLTAASGPAAAAGKSGPLDDVVDVDVDDMPPAAGLD</sequence>
<dbReference type="AlphaFoldDB" id="A0A4P7N7Z6"/>
<evidence type="ECO:0000256" key="6">
    <source>
        <dbReference type="ARBA" id="ARBA00022927"/>
    </source>
</evidence>
<dbReference type="PIRSF" id="PIRSF037707">
    <property type="entry name" value="MAS20_rcpt"/>
    <property type="match status" value="1"/>
</dbReference>
<dbReference type="Gene3D" id="1.20.960.10">
    <property type="entry name" value="Mitochondrial outer membrane translocase complex, subunit Tom20 domain"/>
    <property type="match status" value="1"/>
</dbReference>
<evidence type="ECO:0000313" key="11">
    <source>
        <dbReference type="EMBL" id="QBZ58827.1"/>
    </source>
</evidence>
<dbReference type="SMR" id="A0A4P7N7Z6"/>
<dbReference type="OMA" id="PPPIFQI"/>
<dbReference type="SUPFAM" id="SSF47157">
    <property type="entry name" value="Mitochondrial import receptor subunit Tom20"/>
    <property type="match status" value="1"/>
</dbReference>
<dbReference type="InterPro" id="IPR023392">
    <property type="entry name" value="Tom20_dom_sf"/>
</dbReference>
<reference evidence="11 12" key="1">
    <citation type="journal article" date="2019" name="Mol. Biol. Evol.">
        <title>Blast fungal genomes show frequent chromosomal changes, gene gains and losses, and effector gene turnover.</title>
        <authorList>
            <person name="Gomez Luciano L.B."/>
            <person name="Jason Tsai I."/>
            <person name="Chuma I."/>
            <person name="Tosa Y."/>
            <person name="Chen Y.H."/>
            <person name="Li J.Y."/>
            <person name="Li M.Y."/>
            <person name="Jade Lu M.Y."/>
            <person name="Nakayashiki H."/>
            <person name="Li W.H."/>
        </authorList>
    </citation>
    <scope>NUCLEOTIDE SEQUENCE [LARGE SCALE GENOMIC DNA]</scope>
    <source>
        <strain evidence="11">MZ5-1-6</strain>
    </source>
</reference>
<keyword evidence="5 10" id="KW-1000">Mitochondrion outer membrane</keyword>
<evidence type="ECO:0000256" key="9">
    <source>
        <dbReference type="ARBA" id="ARBA00023136"/>
    </source>
</evidence>
<keyword evidence="4" id="KW-0812">Transmembrane</keyword>
<dbReference type="Pfam" id="PF02064">
    <property type="entry name" value="MAS20"/>
    <property type="match status" value="1"/>
</dbReference>
<evidence type="ECO:0000256" key="1">
    <source>
        <dbReference type="ARBA" id="ARBA00004572"/>
    </source>
</evidence>
<evidence type="ECO:0000256" key="8">
    <source>
        <dbReference type="ARBA" id="ARBA00023128"/>
    </source>
</evidence>
<comment type="similarity">
    <text evidence="2 10">Belongs to the Tom20 family.</text>
</comment>